<dbReference type="Proteomes" id="UP001165064">
    <property type="component" value="Unassembled WGS sequence"/>
</dbReference>
<keyword evidence="2" id="KW-1185">Reference proteome</keyword>
<evidence type="ECO:0000313" key="2">
    <source>
        <dbReference type="Proteomes" id="UP001165064"/>
    </source>
</evidence>
<evidence type="ECO:0000313" key="1">
    <source>
        <dbReference type="EMBL" id="GME79176.1"/>
    </source>
</evidence>
<dbReference type="EMBL" id="BSXS01002475">
    <property type="protein sequence ID" value="GME79176.1"/>
    <property type="molecule type" value="Genomic_DNA"/>
</dbReference>
<accession>A0ACB5T236</accession>
<organism evidence="1 2">
    <name type="scientific">Ambrosiozyma monospora</name>
    <name type="common">Yeast</name>
    <name type="synonym">Endomycopsis monosporus</name>
    <dbReference type="NCBI Taxonomy" id="43982"/>
    <lineage>
        <taxon>Eukaryota</taxon>
        <taxon>Fungi</taxon>
        <taxon>Dikarya</taxon>
        <taxon>Ascomycota</taxon>
        <taxon>Saccharomycotina</taxon>
        <taxon>Pichiomycetes</taxon>
        <taxon>Pichiales</taxon>
        <taxon>Pichiaceae</taxon>
        <taxon>Ambrosiozyma</taxon>
    </lineage>
</organism>
<proteinExistence type="predicted"/>
<protein>
    <submittedName>
        <fullName evidence="1">Unnamed protein product</fullName>
    </submittedName>
</protein>
<comment type="caution">
    <text evidence="1">The sequence shown here is derived from an EMBL/GenBank/DDBJ whole genome shotgun (WGS) entry which is preliminary data.</text>
</comment>
<name>A0ACB5T236_AMBMO</name>
<gene>
    <name evidence="1" type="ORF">Amon02_000380700</name>
</gene>
<reference evidence="1" key="1">
    <citation type="submission" date="2023-04" db="EMBL/GenBank/DDBJ databases">
        <title>Ambrosiozyma monospora NBRC 10751.</title>
        <authorList>
            <person name="Ichikawa N."/>
            <person name="Sato H."/>
            <person name="Tonouchi N."/>
        </authorList>
    </citation>
    <scope>NUCLEOTIDE SEQUENCE</scope>
    <source>
        <strain evidence="1">NBRC 10751</strain>
    </source>
</reference>
<sequence>MLGSTTSIISPAQGSIISQLTHSLLFEQNRFRNPNGSNALREDLEGLIVRFITVQTNYFEKFKELNSQYNHQQIRLFTSSQYCHIQVYHGSKPSSYPFSTESSEVNLIMPKTPPQSSKLHKTSTENTLSAVIPEDDRFQIEIPENFNWKYFTPKLRTPVRQIGTWCFEVHTSDIQKYD</sequence>